<dbReference type="OrthoDB" id="19679at2759"/>
<dbReference type="PANTHER" id="PTHR12940:SF0">
    <property type="entry name" value="SPLICING FACTOR ESS-2 HOMOLOG"/>
    <property type="match status" value="1"/>
</dbReference>
<gene>
    <name evidence="5" type="ORF">CONCODRAFT_88667</name>
</gene>
<proteinExistence type="inferred from homology"/>
<dbReference type="Proteomes" id="UP000070444">
    <property type="component" value="Unassembled WGS sequence"/>
</dbReference>
<protein>
    <submittedName>
        <fullName evidence="5">Uncharacterized protein</fullName>
    </submittedName>
</protein>
<dbReference type="EMBL" id="KQ964418">
    <property type="protein sequence ID" value="KXN75051.1"/>
    <property type="molecule type" value="Genomic_DNA"/>
</dbReference>
<evidence type="ECO:0000256" key="3">
    <source>
        <dbReference type="ARBA" id="ARBA00023242"/>
    </source>
</evidence>
<dbReference type="OMA" id="ETTHFTQ"/>
<comment type="subcellular location">
    <subcellularLocation>
        <location evidence="1">Nucleus</location>
    </subcellularLocation>
</comment>
<comment type="similarity">
    <text evidence="2">Belongs to the ESS2 family.</text>
</comment>
<organism evidence="5 6">
    <name type="scientific">Conidiobolus coronatus (strain ATCC 28846 / CBS 209.66 / NRRL 28638)</name>
    <name type="common">Delacroixia coronata</name>
    <dbReference type="NCBI Taxonomy" id="796925"/>
    <lineage>
        <taxon>Eukaryota</taxon>
        <taxon>Fungi</taxon>
        <taxon>Fungi incertae sedis</taxon>
        <taxon>Zoopagomycota</taxon>
        <taxon>Entomophthoromycotina</taxon>
        <taxon>Entomophthoromycetes</taxon>
        <taxon>Entomophthorales</taxon>
        <taxon>Ancylistaceae</taxon>
        <taxon>Conidiobolus</taxon>
    </lineage>
</organism>
<sequence length="207" mass="24668">MGNISDKKIVLTEEIYTLCLSYIIERDFYSNLNQLQDKLSQICTELEIPFDKGDNLVNFLLNSEYRIDLNLNLDTFLSIYTSEDNQSYEKIVEKYELKRNELIRKLEQVNSKQLRIEDKEPQDILLIKDNEYKKVEGWKHKAQNSLMLLPDTKSLNTNNSQLINSRAAPKQILYNNTRLDDVQVILLYLCHLKLIYFYRLSWKTYHM</sequence>
<evidence type="ECO:0000313" key="6">
    <source>
        <dbReference type="Proteomes" id="UP000070444"/>
    </source>
</evidence>
<dbReference type="GO" id="GO:0071013">
    <property type="term" value="C:catalytic step 2 spliceosome"/>
    <property type="evidence" value="ECO:0007669"/>
    <property type="project" value="TreeGrafter"/>
</dbReference>
<name>A0A137PJE1_CONC2</name>
<dbReference type="PANTHER" id="PTHR12940">
    <property type="entry name" value="ES-2 PROTEIN - RELATED"/>
    <property type="match status" value="1"/>
</dbReference>
<accession>A0A137PJE1</accession>
<evidence type="ECO:0000313" key="5">
    <source>
        <dbReference type="EMBL" id="KXN75051.1"/>
    </source>
</evidence>
<dbReference type="AlphaFoldDB" id="A0A137PJE1"/>
<keyword evidence="6" id="KW-1185">Reference proteome</keyword>
<dbReference type="STRING" id="796925.A0A137PJE1"/>
<feature type="coiled-coil region" evidence="4">
    <location>
        <begin position="85"/>
        <end position="119"/>
    </location>
</feature>
<keyword evidence="4" id="KW-0175">Coiled coil</keyword>
<evidence type="ECO:0000256" key="2">
    <source>
        <dbReference type="ARBA" id="ARBA00009072"/>
    </source>
</evidence>
<dbReference type="Pfam" id="PF09751">
    <property type="entry name" value="Es2"/>
    <property type="match status" value="1"/>
</dbReference>
<evidence type="ECO:0000256" key="4">
    <source>
        <dbReference type="SAM" id="Coils"/>
    </source>
</evidence>
<evidence type="ECO:0000256" key="1">
    <source>
        <dbReference type="ARBA" id="ARBA00004123"/>
    </source>
</evidence>
<dbReference type="InterPro" id="IPR019148">
    <property type="entry name" value="Nuclear_protein_DGCR14_ESS-2"/>
</dbReference>
<reference evidence="5 6" key="1">
    <citation type="journal article" date="2015" name="Genome Biol. Evol.">
        <title>Phylogenomic analyses indicate that early fungi evolved digesting cell walls of algal ancestors of land plants.</title>
        <authorList>
            <person name="Chang Y."/>
            <person name="Wang S."/>
            <person name="Sekimoto S."/>
            <person name="Aerts A.L."/>
            <person name="Choi C."/>
            <person name="Clum A."/>
            <person name="LaButti K.M."/>
            <person name="Lindquist E.A."/>
            <person name="Yee Ngan C."/>
            <person name="Ohm R.A."/>
            <person name="Salamov A.A."/>
            <person name="Grigoriev I.V."/>
            <person name="Spatafora J.W."/>
            <person name="Berbee M.L."/>
        </authorList>
    </citation>
    <scope>NUCLEOTIDE SEQUENCE [LARGE SCALE GENOMIC DNA]</scope>
    <source>
        <strain evidence="5 6">NRRL 28638</strain>
    </source>
</reference>
<keyword evidence="3" id="KW-0539">Nucleus</keyword>